<dbReference type="Pfam" id="PF04965">
    <property type="entry name" value="GPW_gp25"/>
    <property type="match status" value="1"/>
</dbReference>
<dbReference type="OrthoDB" id="9802846at2"/>
<dbReference type="SUPFAM" id="SSF160719">
    <property type="entry name" value="gpW/gp25-like"/>
    <property type="match status" value="1"/>
</dbReference>
<keyword evidence="3" id="KW-1185">Reference proteome</keyword>
<gene>
    <name evidence="2" type="ORF">M983_0089</name>
</gene>
<proteinExistence type="predicted"/>
<dbReference type="InterPro" id="IPR007048">
    <property type="entry name" value="IraD/Gp25-like"/>
</dbReference>
<dbReference type="AlphaFoldDB" id="A0A198GQJ9"/>
<organism evidence="2 3">
    <name type="scientific">Proteus myxofaciens ATCC 19692</name>
    <dbReference type="NCBI Taxonomy" id="1354337"/>
    <lineage>
        <taxon>Bacteria</taxon>
        <taxon>Pseudomonadati</taxon>
        <taxon>Pseudomonadota</taxon>
        <taxon>Gammaproteobacteria</taxon>
        <taxon>Enterobacterales</taxon>
        <taxon>Morganellaceae</taxon>
        <taxon>Proteus</taxon>
    </lineage>
</organism>
<dbReference type="PATRIC" id="fig|1354337.4.peg.93"/>
<feature type="domain" description="IraD/Gp25-like" evidence="1">
    <location>
        <begin position="18"/>
        <end position="97"/>
    </location>
</feature>
<dbReference type="Gene3D" id="3.10.450.40">
    <property type="match status" value="1"/>
</dbReference>
<evidence type="ECO:0000313" key="2">
    <source>
        <dbReference type="EMBL" id="OAT39139.1"/>
    </source>
</evidence>
<dbReference type="EMBL" id="LXEN01000005">
    <property type="protein sequence ID" value="OAT39139.1"/>
    <property type="molecule type" value="Genomic_DNA"/>
</dbReference>
<name>A0A198GQJ9_9GAMM</name>
<dbReference type="Proteomes" id="UP000094023">
    <property type="component" value="Unassembled WGS sequence"/>
</dbReference>
<evidence type="ECO:0000259" key="1">
    <source>
        <dbReference type="Pfam" id="PF04965"/>
    </source>
</evidence>
<protein>
    <submittedName>
        <fullName evidence="2">Phage baseplate assembly protein</fullName>
    </submittedName>
</protein>
<dbReference type="RefSeq" id="WP_066745347.1">
    <property type="nucleotide sequence ID" value="NZ_LXEN01000005.1"/>
</dbReference>
<dbReference type="STRING" id="1354337.M983_0089"/>
<sequence length="112" mass="12942">MNYLGMNAQTGERITDIEHVRQSVRDIFNTPIGSRLMRREYGSLLDDLIDGPVNAKMRLQLMSACYTAVYRWEPRIVMTAIDIHSQHEQVIVDITGYYVHNQQLITFSLPVT</sequence>
<evidence type="ECO:0000313" key="3">
    <source>
        <dbReference type="Proteomes" id="UP000094023"/>
    </source>
</evidence>
<reference evidence="2 3" key="1">
    <citation type="submission" date="2016-04" db="EMBL/GenBank/DDBJ databases">
        <title>ATOL: Assembling a taxonomically balanced genome-scale reconstruction of the evolutionary history of the Enterobacteriaceae.</title>
        <authorList>
            <person name="Plunkett G.III."/>
            <person name="Neeno-Eckwall E.C."/>
            <person name="Glasner J.D."/>
            <person name="Perna N.T."/>
        </authorList>
    </citation>
    <scope>NUCLEOTIDE SEQUENCE [LARGE SCALE GENOMIC DNA]</scope>
    <source>
        <strain evidence="2 3">ATCC 19692</strain>
    </source>
</reference>
<comment type="caution">
    <text evidence="2">The sequence shown here is derived from an EMBL/GenBank/DDBJ whole genome shotgun (WGS) entry which is preliminary data.</text>
</comment>
<accession>A0A198GQJ9</accession>